<evidence type="ECO:0000313" key="3">
    <source>
        <dbReference type="Proteomes" id="UP000194280"/>
    </source>
</evidence>
<feature type="region of interest" description="Disordered" evidence="1">
    <location>
        <begin position="1"/>
        <end position="65"/>
    </location>
</feature>
<sequence>MDRRPRAMPRAPSARSPTVPSPNAGATTAVATSSSSVGCPSTITGTSTSTGTGNQPPTRTSESYHSFAQREEAARILQSYEKLSWYSYARCESLAQTRLHFRNLVAGFTPTDEAAHIDYTEDLAPLPSAGRIHGGADGSREEVAGGMKTSRKGKERASLPGGGADGGGVGGESPARGGGLAPSSAGKKKKRRSEG</sequence>
<protein>
    <submittedName>
        <fullName evidence="2">Uncharacterized protein</fullName>
    </submittedName>
</protein>
<feature type="region of interest" description="Disordered" evidence="1">
    <location>
        <begin position="128"/>
        <end position="195"/>
    </location>
</feature>
<proteinExistence type="predicted"/>
<organism evidence="2 3">
    <name type="scientific">Hortaea werneckii EXF-2000</name>
    <dbReference type="NCBI Taxonomy" id="1157616"/>
    <lineage>
        <taxon>Eukaryota</taxon>
        <taxon>Fungi</taxon>
        <taxon>Dikarya</taxon>
        <taxon>Ascomycota</taxon>
        <taxon>Pezizomycotina</taxon>
        <taxon>Dothideomycetes</taxon>
        <taxon>Dothideomycetidae</taxon>
        <taxon>Mycosphaerellales</taxon>
        <taxon>Teratosphaeriaceae</taxon>
        <taxon>Hortaea</taxon>
    </lineage>
</organism>
<accession>A0A1Z5TAL7</accession>
<dbReference type="OrthoDB" id="5372011at2759"/>
<feature type="compositionally biased region" description="Low complexity" evidence="1">
    <location>
        <begin position="8"/>
        <end position="17"/>
    </location>
</feature>
<feature type="compositionally biased region" description="Gly residues" evidence="1">
    <location>
        <begin position="160"/>
        <end position="180"/>
    </location>
</feature>
<name>A0A1Z5TAL7_HORWE</name>
<evidence type="ECO:0000313" key="2">
    <source>
        <dbReference type="EMBL" id="OTA33095.1"/>
    </source>
</evidence>
<gene>
    <name evidence="2" type="ORF">BTJ68_06385</name>
</gene>
<dbReference type="InParanoid" id="A0A1Z5TAL7"/>
<dbReference type="Proteomes" id="UP000194280">
    <property type="component" value="Unassembled WGS sequence"/>
</dbReference>
<keyword evidence="3" id="KW-1185">Reference proteome</keyword>
<dbReference type="EMBL" id="MUNK01000081">
    <property type="protein sequence ID" value="OTA33095.1"/>
    <property type="molecule type" value="Genomic_DNA"/>
</dbReference>
<feature type="compositionally biased region" description="Polar residues" evidence="1">
    <location>
        <begin position="54"/>
        <end position="65"/>
    </location>
</feature>
<comment type="caution">
    <text evidence="2">The sequence shown here is derived from an EMBL/GenBank/DDBJ whole genome shotgun (WGS) entry which is preliminary data.</text>
</comment>
<reference evidence="2 3" key="1">
    <citation type="submission" date="2017-01" db="EMBL/GenBank/DDBJ databases">
        <title>The recent genome duplication of the halophilic yeast Hortaea werneckii: insights from long-read sequencing.</title>
        <authorList>
            <person name="Sinha S."/>
            <person name="Flibotte S."/>
            <person name="Neira M."/>
            <person name="Lenassi M."/>
            <person name="Gostincar C."/>
            <person name="Stajich J.E."/>
            <person name="Nislow C.E."/>
        </authorList>
    </citation>
    <scope>NUCLEOTIDE SEQUENCE [LARGE SCALE GENOMIC DNA]</scope>
    <source>
        <strain evidence="2 3">EXF-2000</strain>
    </source>
</reference>
<dbReference type="AlphaFoldDB" id="A0A1Z5TAL7"/>
<feature type="compositionally biased region" description="Low complexity" evidence="1">
    <location>
        <begin position="24"/>
        <end position="53"/>
    </location>
</feature>
<dbReference type="VEuPathDB" id="FungiDB:BTJ68_06385"/>
<feature type="compositionally biased region" description="Basic residues" evidence="1">
    <location>
        <begin position="186"/>
        <end position="195"/>
    </location>
</feature>
<evidence type="ECO:0000256" key="1">
    <source>
        <dbReference type="SAM" id="MobiDB-lite"/>
    </source>
</evidence>